<comment type="function">
    <text evidence="7">Plays a role in the regulation of phosphate uptake.</text>
</comment>
<dbReference type="Pfam" id="PF01895">
    <property type="entry name" value="PhoU"/>
    <property type="match status" value="2"/>
</dbReference>
<dbReference type="Proteomes" id="UP000449906">
    <property type="component" value="Unassembled WGS sequence"/>
</dbReference>
<dbReference type="AlphaFoldDB" id="A0A7J5DYC3"/>
<dbReference type="GO" id="GO:0030643">
    <property type="term" value="P:intracellular phosphate ion homeostasis"/>
    <property type="evidence" value="ECO:0007669"/>
    <property type="project" value="InterPro"/>
</dbReference>
<name>A0A7J5DYC3_NOCSI</name>
<dbReference type="GO" id="GO:0005737">
    <property type="term" value="C:cytoplasm"/>
    <property type="evidence" value="ECO:0007669"/>
    <property type="project" value="UniProtKB-SubCell"/>
</dbReference>
<dbReference type="GO" id="GO:0006817">
    <property type="term" value="P:phosphate ion transport"/>
    <property type="evidence" value="ECO:0007669"/>
    <property type="project" value="UniProtKB-KW"/>
</dbReference>
<dbReference type="Gene3D" id="1.20.58.220">
    <property type="entry name" value="Phosphate transport system protein phou homolog 2, domain 2"/>
    <property type="match status" value="1"/>
</dbReference>
<dbReference type="PANTHER" id="PTHR42930:SF3">
    <property type="entry name" value="PHOSPHATE-SPECIFIC TRANSPORT SYSTEM ACCESSORY PROTEIN PHOU"/>
    <property type="match status" value="1"/>
</dbReference>
<comment type="subcellular location">
    <subcellularLocation>
        <location evidence="1 7">Cytoplasm</location>
    </subcellularLocation>
</comment>
<dbReference type="FunFam" id="1.20.58.220:FF:000004">
    <property type="entry name" value="Phosphate-specific transport system accessory protein PhoU"/>
    <property type="match status" value="1"/>
</dbReference>
<dbReference type="RefSeq" id="WP_151578535.1">
    <property type="nucleotide sequence ID" value="NZ_WBVM01000001.1"/>
</dbReference>
<evidence type="ECO:0000313" key="9">
    <source>
        <dbReference type="EMBL" id="KAB2810980.1"/>
    </source>
</evidence>
<evidence type="ECO:0000313" key="10">
    <source>
        <dbReference type="Proteomes" id="UP000449906"/>
    </source>
</evidence>
<sequence>MRDRYHNDLDQIVDRLLQLFGSVESAIGLATQALLEADHELADQVVMSDQATDALCREIESIAIELQMRQQPVAYDLRLLLTTQRIVADLERSGDLAKNIAKQARRRHPDHVVPEQMRGTVAAMGKAAEGLLNKAHLVFENEDAELARLLDAEDDYMDALHRELLAEVIGNSRTESVETAVDLTLIGRFYERFADHAVAIARQVVYLSTGELA</sequence>
<feature type="domain" description="PhoU" evidence="8">
    <location>
        <begin position="123"/>
        <end position="204"/>
    </location>
</feature>
<dbReference type="PANTHER" id="PTHR42930">
    <property type="entry name" value="PHOSPHATE-SPECIFIC TRANSPORT SYSTEM ACCESSORY PROTEIN PHOU"/>
    <property type="match status" value="1"/>
</dbReference>
<dbReference type="EMBL" id="WBVM01000001">
    <property type="protein sequence ID" value="KAB2810980.1"/>
    <property type="molecule type" value="Genomic_DNA"/>
</dbReference>
<dbReference type="PIRSF" id="PIRSF003107">
    <property type="entry name" value="PhoU"/>
    <property type="match status" value="1"/>
</dbReference>
<evidence type="ECO:0000256" key="7">
    <source>
        <dbReference type="PIRNR" id="PIRNR003107"/>
    </source>
</evidence>
<comment type="similarity">
    <text evidence="2 7">Belongs to the PhoU family.</text>
</comment>
<dbReference type="NCBIfam" id="TIGR02135">
    <property type="entry name" value="phoU_full"/>
    <property type="match status" value="1"/>
</dbReference>
<evidence type="ECO:0000256" key="1">
    <source>
        <dbReference type="ARBA" id="ARBA00004496"/>
    </source>
</evidence>
<dbReference type="GO" id="GO:0045936">
    <property type="term" value="P:negative regulation of phosphate metabolic process"/>
    <property type="evidence" value="ECO:0007669"/>
    <property type="project" value="InterPro"/>
</dbReference>
<evidence type="ECO:0000256" key="4">
    <source>
        <dbReference type="ARBA" id="ARBA00022448"/>
    </source>
</evidence>
<evidence type="ECO:0000256" key="5">
    <source>
        <dbReference type="ARBA" id="ARBA00022490"/>
    </source>
</evidence>
<gene>
    <name evidence="9" type="primary">phoU</name>
    <name evidence="9" type="ORF">F9L07_03315</name>
</gene>
<dbReference type="InterPro" id="IPR026022">
    <property type="entry name" value="PhoU_dom"/>
</dbReference>
<keyword evidence="6 7" id="KW-0592">Phosphate transport</keyword>
<keyword evidence="4 7" id="KW-0813">Transport</keyword>
<keyword evidence="5 7" id="KW-0963">Cytoplasm</keyword>
<evidence type="ECO:0000259" key="8">
    <source>
        <dbReference type="Pfam" id="PF01895"/>
    </source>
</evidence>
<reference evidence="9 10" key="1">
    <citation type="submission" date="2019-09" db="EMBL/GenBank/DDBJ databases">
        <title>Pimelobacter sp. isolated from Paulinella.</title>
        <authorList>
            <person name="Jeong S.E."/>
        </authorList>
    </citation>
    <scope>NUCLEOTIDE SEQUENCE [LARGE SCALE GENOMIC DNA]</scope>
    <source>
        <strain evidence="9 10">Pch-N</strain>
    </source>
</reference>
<protein>
    <recommendedName>
        <fullName evidence="7">Phosphate-specific transport system accessory protein PhoU</fullName>
    </recommendedName>
</protein>
<comment type="caution">
    <text evidence="9">The sequence shown here is derived from an EMBL/GenBank/DDBJ whole genome shotgun (WGS) entry which is preliminary data.</text>
</comment>
<dbReference type="InterPro" id="IPR028366">
    <property type="entry name" value="PhoU"/>
</dbReference>
<feature type="domain" description="PhoU" evidence="8">
    <location>
        <begin position="17"/>
        <end position="103"/>
    </location>
</feature>
<proteinExistence type="inferred from homology"/>
<evidence type="ECO:0000256" key="6">
    <source>
        <dbReference type="ARBA" id="ARBA00022592"/>
    </source>
</evidence>
<organism evidence="9 10">
    <name type="scientific">Nocardioides simplex</name>
    <name type="common">Arthrobacter simplex</name>
    <dbReference type="NCBI Taxonomy" id="2045"/>
    <lineage>
        <taxon>Bacteria</taxon>
        <taxon>Bacillati</taxon>
        <taxon>Actinomycetota</taxon>
        <taxon>Actinomycetes</taxon>
        <taxon>Propionibacteriales</taxon>
        <taxon>Nocardioidaceae</taxon>
        <taxon>Pimelobacter</taxon>
    </lineage>
</organism>
<comment type="subunit">
    <text evidence="3 7">Homodimer.</text>
</comment>
<accession>A0A7J5DYC3</accession>
<dbReference type="InterPro" id="IPR038078">
    <property type="entry name" value="PhoU-like_sf"/>
</dbReference>
<evidence type="ECO:0000256" key="3">
    <source>
        <dbReference type="ARBA" id="ARBA00011738"/>
    </source>
</evidence>
<evidence type="ECO:0000256" key="2">
    <source>
        <dbReference type="ARBA" id="ARBA00008107"/>
    </source>
</evidence>
<dbReference type="SUPFAM" id="SSF109755">
    <property type="entry name" value="PhoU-like"/>
    <property type="match status" value="1"/>
</dbReference>